<accession>A0ABN1ITR2</accession>
<reference evidence="2 3" key="1">
    <citation type="journal article" date="2019" name="Int. J. Syst. Evol. Microbiol.">
        <title>The Global Catalogue of Microorganisms (GCM) 10K type strain sequencing project: providing services to taxonomists for standard genome sequencing and annotation.</title>
        <authorList>
            <consortium name="The Broad Institute Genomics Platform"/>
            <consortium name="The Broad Institute Genome Sequencing Center for Infectious Disease"/>
            <person name="Wu L."/>
            <person name="Ma J."/>
        </authorList>
    </citation>
    <scope>NUCLEOTIDE SEQUENCE [LARGE SCALE GENOMIC DNA]</scope>
    <source>
        <strain evidence="2 3">JCM 1405</strain>
    </source>
</reference>
<evidence type="ECO:0000259" key="1">
    <source>
        <dbReference type="Pfam" id="PF02441"/>
    </source>
</evidence>
<organism evidence="2 3">
    <name type="scientific">Clostridium malenominatum</name>
    <dbReference type="NCBI Taxonomy" id="1539"/>
    <lineage>
        <taxon>Bacteria</taxon>
        <taxon>Bacillati</taxon>
        <taxon>Bacillota</taxon>
        <taxon>Clostridia</taxon>
        <taxon>Eubacteriales</taxon>
        <taxon>Clostridiaceae</taxon>
        <taxon>Clostridium</taxon>
    </lineage>
</organism>
<proteinExistence type="predicted"/>
<dbReference type="RefSeq" id="WP_343767612.1">
    <property type="nucleotide sequence ID" value="NZ_BAAACF010000001.1"/>
</dbReference>
<dbReference type="InterPro" id="IPR036551">
    <property type="entry name" value="Flavin_trans-like"/>
</dbReference>
<sequence length="249" mass="28039">MEYDELIDILANEVLKRLGQSKRDVLILLSEGKVDVDGIVNEVKKIKEDGHNVKILLPKNDGGVWSNKLLKAGFKEEEIYTENEVVDEDVLLRNVEMVLIPVFTMNTLAKVALGISDSVLTLTISKAIMTGIPMVAARDSCDIEMLKSINISYANIPSAYEKKIKDYFTQVREYGIKFVNLNFLHKTICNKSDHEIEPDQVIDKKLITEEDIRLADKRSSKKVRINSSSIVTALARDTARELGVEIECI</sequence>
<dbReference type="Pfam" id="PF02441">
    <property type="entry name" value="Flavoprotein"/>
    <property type="match status" value="1"/>
</dbReference>
<comment type="caution">
    <text evidence="2">The sequence shown here is derived from an EMBL/GenBank/DDBJ whole genome shotgun (WGS) entry which is preliminary data.</text>
</comment>
<dbReference type="Proteomes" id="UP001500339">
    <property type="component" value="Unassembled WGS sequence"/>
</dbReference>
<name>A0ABN1ITR2_9CLOT</name>
<evidence type="ECO:0000313" key="3">
    <source>
        <dbReference type="Proteomes" id="UP001500339"/>
    </source>
</evidence>
<feature type="domain" description="Flavoprotein" evidence="1">
    <location>
        <begin position="41"/>
        <end position="135"/>
    </location>
</feature>
<protein>
    <recommendedName>
        <fullName evidence="1">Flavoprotein domain-containing protein</fullName>
    </recommendedName>
</protein>
<dbReference type="Gene3D" id="3.40.50.1950">
    <property type="entry name" value="Flavin prenyltransferase-like"/>
    <property type="match status" value="1"/>
</dbReference>
<gene>
    <name evidence="2" type="ORF">GCM10008905_11310</name>
</gene>
<keyword evidence="3" id="KW-1185">Reference proteome</keyword>
<dbReference type="EMBL" id="BAAACF010000001">
    <property type="protein sequence ID" value="GAA0721176.1"/>
    <property type="molecule type" value="Genomic_DNA"/>
</dbReference>
<dbReference type="InterPro" id="IPR003382">
    <property type="entry name" value="Flavoprotein"/>
</dbReference>
<dbReference type="SUPFAM" id="SSF52507">
    <property type="entry name" value="Homo-oligomeric flavin-containing Cys decarboxylases, HFCD"/>
    <property type="match status" value="1"/>
</dbReference>
<evidence type="ECO:0000313" key="2">
    <source>
        <dbReference type="EMBL" id="GAA0721176.1"/>
    </source>
</evidence>